<dbReference type="InterPro" id="IPR001932">
    <property type="entry name" value="PPM-type_phosphatase-like_dom"/>
</dbReference>
<dbReference type="KEGG" id="ptan:CRYO30217_00027"/>
<evidence type="ECO:0000256" key="3">
    <source>
        <dbReference type="SAM" id="Phobius"/>
    </source>
</evidence>
<dbReference type="AlphaFoldDB" id="A0A916JJF8"/>
<dbReference type="Proteomes" id="UP000683507">
    <property type="component" value="Chromosome"/>
</dbReference>
<dbReference type="RefSeq" id="WP_258540274.1">
    <property type="nucleotide sequence ID" value="NZ_OU015584.1"/>
</dbReference>
<keyword evidence="6" id="KW-1185">Reference proteome</keyword>
<dbReference type="EMBL" id="OU015584">
    <property type="protein sequence ID" value="CAG5076272.1"/>
    <property type="molecule type" value="Genomic_DNA"/>
</dbReference>
<dbReference type="InterPro" id="IPR036457">
    <property type="entry name" value="PPM-type-like_dom_sf"/>
</dbReference>
<gene>
    <name evidence="5" type="ORF">CRYO30217_00027</name>
</gene>
<feature type="transmembrane region" description="Helical" evidence="3">
    <location>
        <begin position="370"/>
        <end position="391"/>
    </location>
</feature>
<feature type="domain" description="PPM-type phosphatase" evidence="4">
    <location>
        <begin position="478"/>
        <end position="697"/>
    </location>
</feature>
<proteinExistence type="predicted"/>
<reference evidence="5" key="1">
    <citation type="submission" date="2021-04" db="EMBL/GenBank/DDBJ databases">
        <authorList>
            <person name="Rodrigo-Torres L."/>
            <person name="Arahal R. D."/>
            <person name="Lucena T."/>
        </authorList>
    </citation>
    <scope>NUCLEOTIDE SEQUENCE</scope>
    <source>
        <strain evidence="5">AS29M-1</strain>
    </source>
</reference>
<dbReference type="InterPro" id="IPR019734">
    <property type="entry name" value="TPR_rpt"/>
</dbReference>
<keyword evidence="2" id="KW-0802">TPR repeat</keyword>
<accession>A0A916JJF8</accession>
<dbReference type="PROSITE" id="PS50005">
    <property type="entry name" value="TPR"/>
    <property type="match status" value="1"/>
</dbReference>
<dbReference type="PANTHER" id="PTHR43156:SF9">
    <property type="entry name" value="HAMP DOMAIN-CONTAINING PROTEIN"/>
    <property type="match status" value="1"/>
</dbReference>
<dbReference type="InterPro" id="IPR052016">
    <property type="entry name" value="Bact_Sigma-Reg"/>
</dbReference>
<dbReference type="PANTHER" id="PTHR43156">
    <property type="entry name" value="STAGE II SPORULATION PROTEIN E-RELATED"/>
    <property type="match status" value="1"/>
</dbReference>
<keyword evidence="3" id="KW-0812">Transmembrane</keyword>
<evidence type="ECO:0000313" key="6">
    <source>
        <dbReference type="Proteomes" id="UP000683507"/>
    </source>
</evidence>
<keyword evidence="3" id="KW-0472">Membrane</keyword>
<name>A0A916JJF8_9FLAO</name>
<evidence type="ECO:0000256" key="1">
    <source>
        <dbReference type="ARBA" id="ARBA00022801"/>
    </source>
</evidence>
<dbReference type="Pfam" id="PF13374">
    <property type="entry name" value="TPR_10"/>
    <property type="match status" value="1"/>
</dbReference>
<dbReference type="InterPro" id="IPR011990">
    <property type="entry name" value="TPR-like_helical_dom_sf"/>
</dbReference>
<sequence length="697" mass="79183">MKLLDFIAVSILIAFSHFSWGQVNDEIDSLLNTLQINPITRADSLTLADNLATAADYFYELEYYNQALDHALDANEIYKVLDQAKSADLYTTISLIYDCFGDYPSGAAASHDALEIYLTLNDSSGIAYSYNDIGVFHYYNGEYDAALEYLENSYDYFQQLQDESGVSMYFNNVANIYFDKGELGVAAEYYYKAYQLDSAENDTEGMAITLGNLGETYTYLGNYAKADSILLLSLSVAEKDHDLWGMTNPLRGLANLYEAQGKLDIAIGFTQQSRIIADSIGAIPELSESYRILSELYQKIGDYESSLKSFKEYKALEDSIFNRENAKIQHELETKFQTNQKQKEIELLKKDSEITQLKHEEEINEQKSRMIYLFIGLIAAGLVGLVAYLSFVNKKKANKLLQSQNKVIQDQKNKLHHTFLQLEEKNNNIIDSINYAQRIQQALLKSEEHESTHLPSHFVLFLPKDIVSGDFYWVLEKGNQLYMAVGDCTGHGVPGAFLTMLGISFLNDICNTAANHLSPAEILNTLRQKVIAELSQDGQSESSKDGMDISLVKINLKTLELEWAGANNPLWIIRDSQKELLTENSDRFNLVKDEEYQLLEFKPDKQPIGYSFSSQPFTNQKFQLIESDMVYLFSDGYADQFGGAKNKKYKYKPFKKLLGNLSSMSMEEQKNLIQQEFEVWKGEHEQLDDVCIVGVRV</sequence>
<feature type="repeat" description="TPR" evidence="2">
    <location>
        <begin position="167"/>
        <end position="200"/>
    </location>
</feature>
<dbReference type="Gene3D" id="1.25.40.10">
    <property type="entry name" value="Tetratricopeptide repeat domain"/>
    <property type="match status" value="1"/>
</dbReference>
<dbReference type="GO" id="GO:0016791">
    <property type="term" value="F:phosphatase activity"/>
    <property type="evidence" value="ECO:0007669"/>
    <property type="project" value="TreeGrafter"/>
</dbReference>
<dbReference type="Gene3D" id="3.60.40.10">
    <property type="entry name" value="PPM-type phosphatase domain"/>
    <property type="match status" value="1"/>
</dbReference>
<protein>
    <recommendedName>
        <fullName evidence="4">PPM-type phosphatase domain-containing protein</fullName>
    </recommendedName>
</protein>
<evidence type="ECO:0000256" key="2">
    <source>
        <dbReference type="PROSITE-ProRule" id="PRU00339"/>
    </source>
</evidence>
<dbReference type="Pfam" id="PF07228">
    <property type="entry name" value="SpoIIE"/>
    <property type="match status" value="1"/>
</dbReference>
<dbReference type="SUPFAM" id="SSF48452">
    <property type="entry name" value="TPR-like"/>
    <property type="match status" value="2"/>
</dbReference>
<dbReference type="SMART" id="SM00028">
    <property type="entry name" value="TPR"/>
    <property type="match status" value="6"/>
</dbReference>
<evidence type="ECO:0000259" key="4">
    <source>
        <dbReference type="Pfam" id="PF07228"/>
    </source>
</evidence>
<keyword evidence="1" id="KW-0378">Hydrolase</keyword>
<keyword evidence="3" id="KW-1133">Transmembrane helix</keyword>
<evidence type="ECO:0000313" key="5">
    <source>
        <dbReference type="EMBL" id="CAG5076272.1"/>
    </source>
</evidence>
<organism evidence="5 6">
    <name type="scientific">Parvicella tangerina</name>
    <dbReference type="NCBI Taxonomy" id="2829795"/>
    <lineage>
        <taxon>Bacteria</taxon>
        <taxon>Pseudomonadati</taxon>
        <taxon>Bacteroidota</taxon>
        <taxon>Flavobacteriia</taxon>
        <taxon>Flavobacteriales</taxon>
        <taxon>Parvicellaceae</taxon>
        <taxon>Parvicella</taxon>
    </lineage>
</organism>
<dbReference type="Pfam" id="PF13424">
    <property type="entry name" value="TPR_12"/>
    <property type="match status" value="1"/>
</dbReference>